<feature type="non-terminal residue" evidence="1">
    <location>
        <position position="1"/>
    </location>
</feature>
<comment type="caution">
    <text evidence="1">The sequence shown here is derived from an EMBL/GenBank/DDBJ whole genome shotgun (WGS) entry which is preliminary data.</text>
</comment>
<dbReference type="EMBL" id="JAQPYW010000106">
    <property type="protein sequence ID" value="MDC7158510.1"/>
    <property type="molecule type" value="Genomic_DNA"/>
</dbReference>
<gene>
    <name evidence="1" type="ORF">PQG99_11510</name>
</gene>
<protein>
    <submittedName>
        <fullName evidence="1">Conjugal transfer protein</fullName>
    </submittedName>
</protein>
<organism evidence="1 2">
    <name type="scientific">Parabacteroides johnsonii</name>
    <dbReference type="NCBI Taxonomy" id="387661"/>
    <lineage>
        <taxon>Bacteria</taxon>
        <taxon>Pseudomonadati</taxon>
        <taxon>Bacteroidota</taxon>
        <taxon>Bacteroidia</taxon>
        <taxon>Bacteroidales</taxon>
        <taxon>Tannerellaceae</taxon>
        <taxon>Parabacteroides</taxon>
    </lineage>
</organism>
<evidence type="ECO:0000313" key="1">
    <source>
        <dbReference type="EMBL" id="MDC7158510.1"/>
    </source>
</evidence>
<evidence type="ECO:0000313" key="2">
    <source>
        <dbReference type="Proteomes" id="UP001213431"/>
    </source>
</evidence>
<dbReference type="Proteomes" id="UP001213431">
    <property type="component" value="Unassembled WGS sequence"/>
</dbReference>
<reference evidence="1" key="1">
    <citation type="submission" date="2023-01" db="EMBL/GenBank/DDBJ databases">
        <title>Exploring GABA producing Bacteroides strains toward improving mental health.</title>
        <authorList>
            <person name="Yousuf B."/>
            <person name="Bouhlel N.E."/>
            <person name="Mottawea W."/>
            <person name="Hammami R."/>
        </authorList>
    </citation>
    <scope>NUCLEOTIDE SEQUENCE</scope>
    <source>
        <strain evidence="1">UO.H1049</strain>
    </source>
</reference>
<keyword evidence="2" id="KW-1185">Reference proteome</keyword>
<proteinExistence type="predicted"/>
<accession>A0ACC6D4Y2</accession>
<sequence length="24" mass="2662">RALFGSDIGKFHTQVSLGLKFIIN</sequence>
<name>A0ACC6D4Y2_9BACT</name>